<name>A0A975BNR1_9BACT</name>
<dbReference type="RefSeq" id="WP_207683119.1">
    <property type="nucleotide sequence ID" value="NZ_CP061800.1"/>
</dbReference>
<sequence length="92" mass="10515">MQTISVPEACERLSERCESVAGDYEQIILTRENGNVVLISMDEWETYRETMLLLTDKAALKALLRSFEDHDAGKIRGKSPERHRQTGKTEAF</sequence>
<protein>
    <recommendedName>
        <fullName evidence="2">Antitoxin</fullName>
    </recommendedName>
</protein>
<evidence type="ECO:0000256" key="1">
    <source>
        <dbReference type="ARBA" id="ARBA00009981"/>
    </source>
</evidence>
<evidence type="ECO:0000313" key="5">
    <source>
        <dbReference type="Proteomes" id="UP000663722"/>
    </source>
</evidence>
<reference evidence="4" key="1">
    <citation type="journal article" date="2021" name="Microb. Physiol.">
        <title>Proteogenomic Insights into the Physiology of Marine, Sulfate-Reducing, Filamentous Desulfonema limicola and Desulfonema magnum.</title>
        <authorList>
            <person name="Schnaars V."/>
            <person name="Wohlbrand L."/>
            <person name="Scheve S."/>
            <person name="Hinrichs C."/>
            <person name="Reinhardt R."/>
            <person name="Rabus R."/>
        </authorList>
    </citation>
    <scope>NUCLEOTIDE SEQUENCE</scope>
    <source>
        <strain evidence="4">4be13</strain>
    </source>
</reference>
<accession>A0A975BNR1</accession>
<dbReference type="AlphaFoldDB" id="A0A975BNR1"/>
<dbReference type="EMBL" id="CP061800">
    <property type="protein sequence ID" value="QTA88285.1"/>
    <property type="molecule type" value="Genomic_DNA"/>
</dbReference>
<feature type="compositionally biased region" description="Basic and acidic residues" evidence="3">
    <location>
        <begin position="73"/>
        <end position="84"/>
    </location>
</feature>
<dbReference type="Proteomes" id="UP000663722">
    <property type="component" value="Chromosome"/>
</dbReference>
<organism evidence="4 5">
    <name type="scientific">Desulfonema magnum</name>
    <dbReference type="NCBI Taxonomy" id="45655"/>
    <lineage>
        <taxon>Bacteria</taxon>
        <taxon>Pseudomonadati</taxon>
        <taxon>Thermodesulfobacteriota</taxon>
        <taxon>Desulfobacteria</taxon>
        <taxon>Desulfobacterales</taxon>
        <taxon>Desulfococcaceae</taxon>
        <taxon>Desulfonema</taxon>
    </lineage>
</organism>
<comment type="similarity">
    <text evidence="1 2">Belongs to the phD/YefM antitoxin family.</text>
</comment>
<gene>
    <name evidence="4" type="ORF">dnm_043270</name>
</gene>
<evidence type="ECO:0000313" key="4">
    <source>
        <dbReference type="EMBL" id="QTA88285.1"/>
    </source>
</evidence>
<dbReference type="InterPro" id="IPR036165">
    <property type="entry name" value="YefM-like_sf"/>
</dbReference>
<dbReference type="InterPro" id="IPR006442">
    <property type="entry name" value="Antitoxin_Phd/YefM"/>
</dbReference>
<evidence type="ECO:0000256" key="2">
    <source>
        <dbReference type="RuleBase" id="RU362080"/>
    </source>
</evidence>
<proteinExistence type="inferred from homology"/>
<feature type="region of interest" description="Disordered" evidence="3">
    <location>
        <begin position="73"/>
        <end position="92"/>
    </location>
</feature>
<dbReference type="SUPFAM" id="SSF143120">
    <property type="entry name" value="YefM-like"/>
    <property type="match status" value="1"/>
</dbReference>
<dbReference type="KEGG" id="dmm:dnm_043270"/>
<comment type="function">
    <text evidence="2">Antitoxin component of a type II toxin-antitoxin (TA) system.</text>
</comment>
<keyword evidence="5" id="KW-1185">Reference proteome</keyword>
<dbReference type="Pfam" id="PF02604">
    <property type="entry name" value="PhdYeFM_antitox"/>
    <property type="match status" value="1"/>
</dbReference>
<evidence type="ECO:0000256" key="3">
    <source>
        <dbReference type="SAM" id="MobiDB-lite"/>
    </source>
</evidence>
<dbReference type="Gene3D" id="3.40.1620.10">
    <property type="entry name" value="YefM-like domain"/>
    <property type="match status" value="1"/>
</dbReference>